<gene>
    <name evidence="4" type="ORF">NB700_001810</name>
</gene>
<dbReference type="SMART" id="SM00411">
    <property type="entry name" value="BHL"/>
    <property type="match status" value="1"/>
</dbReference>
<evidence type="ECO:0000256" key="2">
    <source>
        <dbReference type="ARBA" id="ARBA00023125"/>
    </source>
</evidence>
<dbReference type="PANTHER" id="PTHR33175:SF2">
    <property type="entry name" value="INTEGRATION HOST FACTOR SUBUNIT ALPHA"/>
    <property type="match status" value="1"/>
</dbReference>
<comment type="caution">
    <text evidence="4">The sequence shown here is derived from an EMBL/GenBank/DDBJ whole genome shotgun (WGS) entry which is preliminary data.</text>
</comment>
<evidence type="ECO:0000256" key="3">
    <source>
        <dbReference type="RuleBase" id="RU003939"/>
    </source>
</evidence>
<evidence type="ECO:0000313" key="5">
    <source>
        <dbReference type="Proteomes" id="UP001320843"/>
    </source>
</evidence>
<dbReference type="RefSeq" id="WP_267122662.1">
    <property type="nucleotide sequence ID" value="NZ_JANFWR010000010.1"/>
</dbReference>
<keyword evidence="5" id="KW-1185">Reference proteome</keyword>
<dbReference type="GO" id="GO:0003677">
    <property type="term" value="F:DNA binding"/>
    <property type="evidence" value="ECO:0007669"/>
    <property type="project" value="UniProtKB-KW"/>
</dbReference>
<dbReference type="PANTHER" id="PTHR33175">
    <property type="entry name" value="DNA-BINDING PROTEIN HU"/>
    <property type="match status" value="1"/>
</dbReference>
<dbReference type="Proteomes" id="UP001320843">
    <property type="component" value="Unassembled WGS sequence"/>
</dbReference>
<evidence type="ECO:0000256" key="1">
    <source>
        <dbReference type="ARBA" id="ARBA00010529"/>
    </source>
</evidence>
<proteinExistence type="inferred from homology"/>
<dbReference type="InterPro" id="IPR010992">
    <property type="entry name" value="IHF-like_DNA-bd_dom_sf"/>
</dbReference>
<dbReference type="SUPFAM" id="SSF47729">
    <property type="entry name" value="IHF-like DNA-binding proteins"/>
    <property type="match status" value="1"/>
</dbReference>
<reference evidence="4 5" key="1">
    <citation type="submission" date="2022-06" db="EMBL/GenBank/DDBJ databases">
        <title>Dynamics of rice microbiomes reveals core vertical transmitted seed endophytes.</title>
        <authorList>
            <person name="Liao K."/>
            <person name="Zhang X."/>
        </authorList>
    </citation>
    <scope>NUCLEOTIDE SEQUENCE [LARGE SCALE GENOMIC DNA]</scope>
    <source>
        <strain evidence="4 5">YT10-10-1</strain>
    </source>
</reference>
<accession>A0ABT3DVF4</accession>
<sequence>MKKRDLANILTEELALSRSKANQAVNLVFESISDQLSRGRQVSISGFGVFELERVASSGGRVTHGKIGVQRPVFVANRRLGRVEGEA</sequence>
<dbReference type="EMBL" id="JANFWR010000010">
    <property type="protein sequence ID" value="MCW0399254.1"/>
    <property type="molecule type" value="Genomic_DNA"/>
</dbReference>
<keyword evidence="2 4" id="KW-0238">DNA-binding</keyword>
<comment type="similarity">
    <text evidence="1 3">Belongs to the bacterial histone-like protein family.</text>
</comment>
<dbReference type="Pfam" id="PF00216">
    <property type="entry name" value="Bac_DNA_binding"/>
    <property type="match status" value="1"/>
</dbReference>
<dbReference type="Gene3D" id="4.10.520.10">
    <property type="entry name" value="IHF-like DNA-binding proteins"/>
    <property type="match status" value="1"/>
</dbReference>
<protein>
    <submittedName>
        <fullName evidence="4">DNA-binding protein HU</fullName>
    </submittedName>
</protein>
<name>A0ABT3DVF4_9XANT</name>
<organism evidence="4 5">
    <name type="scientific">Xanthomonas sacchari</name>
    <dbReference type="NCBI Taxonomy" id="56458"/>
    <lineage>
        <taxon>Bacteria</taxon>
        <taxon>Pseudomonadati</taxon>
        <taxon>Pseudomonadota</taxon>
        <taxon>Gammaproteobacteria</taxon>
        <taxon>Lysobacterales</taxon>
        <taxon>Lysobacteraceae</taxon>
        <taxon>Xanthomonas</taxon>
    </lineage>
</organism>
<evidence type="ECO:0000313" key="4">
    <source>
        <dbReference type="EMBL" id="MCW0399254.1"/>
    </source>
</evidence>
<dbReference type="InterPro" id="IPR000119">
    <property type="entry name" value="Hist_DNA-bd"/>
</dbReference>